<evidence type="ECO:0000313" key="3">
    <source>
        <dbReference type="Proteomes" id="UP000625711"/>
    </source>
</evidence>
<feature type="compositionally biased region" description="Basic and acidic residues" evidence="1">
    <location>
        <begin position="85"/>
        <end position="99"/>
    </location>
</feature>
<gene>
    <name evidence="2" type="ORF">GWI33_006429</name>
</gene>
<dbReference type="AlphaFoldDB" id="A0A834MDS9"/>
<protein>
    <submittedName>
        <fullName evidence="2">Uncharacterized protein</fullName>
    </submittedName>
</protein>
<name>A0A834MDS9_RHYFE</name>
<keyword evidence="3" id="KW-1185">Reference proteome</keyword>
<dbReference type="Proteomes" id="UP000625711">
    <property type="component" value="Unassembled WGS sequence"/>
</dbReference>
<reference evidence="2" key="1">
    <citation type="submission" date="2020-08" db="EMBL/GenBank/DDBJ databases">
        <title>Genome sequencing and assembly of the red palm weevil Rhynchophorus ferrugineus.</title>
        <authorList>
            <person name="Dias G.B."/>
            <person name="Bergman C.M."/>
            <person name="Manee M."/>
        </authorList>
    </citation>
    <scope>NUCLEOTIDE SEQUENCE</scope>
    <source>
        <strain evidence="2">AA-2017</strain>
        <tissue evidence="2">Whole larva</tissue>
    </source>
</reference>
<proteinExistence type="predicted"/>
<comment type="caution">
    <text evidence="2">The sequence shown here is derived from an EMBL/GenBank/DDBJ whole genome shotgun (WGS) entry which is preliminary data.</text>
</comment>
<feature type="region of interest" description="Disordered" evidence="1">
    <location>
        <begin position="85"/>
        <end position="107"/>
    </location>
</feature>
<sequence>MPSQVTGPISLIINPSIDFNAKIDGNEDNPTRIFTILSILLHRIVCSDSNENPLPPAIGKNNLFSERFSLENRLEWVSSWCGTERRRTGGTRRDERRPTNTETTAGPGAINGILPLDICAGLGPSRRGHVPVRERFMY</sequence>
<dbReference type="EMBL" id="JAACXV010000323">
    <property type="protein sequence ID" value="KAF7280078.1"/>
    <property type="molecule type" value="Genomic_DNA"/>
</dbReference>
<accession>A0A834MDS9</accession>
<organism evidence="2 3">
    <name type="scientific">Rhynchophorus ferrugineus</name>
    <name type="common">Red palm weevil</name>
    <name type="synonym">Curculio ferrugineus</name>
    <dbReference type="NCBI Taxonomy" id="354439"/>
    <lineage>
        <taxon>Eukaryota</taxon>
        <taxon>Metazoa</taxon>
        <taxon>Ecdysozoa</taxon>
        <taxon>Arthropoda</taxon>
        <taxon>Hexapoda</taxon>
        <taxon>Insecta</taxon>
        <taxon>Pterygota</taxon>
        <taxon>Neoptera</taxon>
        <taxon>Endopterygota</taxon>
        <taxon>Coleoptera</taxon>
        <taxon>Polyphaga</taxon>
        <taxon>Cucujiformia</taxon>
        <taxon>Curculionidae</taxon>
        <taxon>Dryophthorinae</taxon>
        <taxon>Rhynchophorus</taxon>
    </lineage>
</organism>
<evidence type="ECO:0000313" key="2">
    <source>
        <dbReference type="EMBL" id="KAF7280078.1"/>
    </source>
</evidence>
<evidence type="ECO:0000256" key="1">
    <source>
        <dbReference type="SAM" id="MobiDB-lite"/>
    </source>
</evidence>